<reference evidence="1 2" key="1">
    <citation type="submission" date="2017-08" db="EMBL/GenBank/DDBJ databases">
        <title>Complete Genome Sequence of Bacillus kochii Oregon-R-modENCODE STRAIN BDGP4, isolated from Drosophila melanogaster gut.</title>
        <authorList>
            <person name="Wan K.H."/>
            <person name="Yu C."/>
            <person name="Park S."/>
            <person name="Hammonds A.S."/>
            <person name="Booth B.W."/>
            <person name="Celniker S.E."/>
        </authorList>
    </citation>
    <scope>NUCLEOTIDE SEQUENCE [LARGE SCALE GENOMIC DNA]</scope>
    <source>
        <strain evidence="1 2">BDGP4</strain>
    </source>
</reference>
<keyword evidence="2" id="KW-1185">Reference proteome</keyword>
<dbReference type="InterPro" id="IPR009776">
    <property type="entry name" value="Spore_0_M"/>
</dbReference>
<dbReference type="AlphaFoldDB" id="A0A248TN88"/>
<dbReference type="OrthoDB" id="2988706at2"/>
<evidence type="ECO:0000313" key="1">
    <source>
        <dbReference type="EMBL" id="ASV69657.1"/>
    </source>
</evidence>
<name>A0A248TN88_9BACI</name>
<dbReference type="EMBL" id="CP022983">
    <property type="protein sequence ID" value="ASV69657.1"/>
    <property type="molecule type" value="Genomic_DNA"/>
</dbReference>
<accession>A0A248TN88</accession>
<dbReference type="Pfam" id="PF07070">
    <property type="entry name" value="Spo0M"/>
    <property type="match status" value="1"/>
</dbReference>
<organism evidence="1 2">
    <name type="scientific">Cytobacillus kochii</name>
    <dbReference type="NCBI Taxonomy" id="859143"/>
    <lineage>
        <taxon>Bacteria</taxon>
        <taxon>Bacillati</taxon>
        <taxon>Bacillota</taxon>
        <taxon>Bacilli</taxon>
        <taxon>Bacillales</taxon>
        <taxon>Bacillaceae</taxon>
        <taxon>Cytobacillus</taxon>
    </lineage>
</organism>
<evidence type="ECO:0008006" key="3">
    <source>
        <dbReference type="Google" id="ProtNLM"/>
    </source>
</evidence>
<evidence type="ECO:0000313" key="2">
    <source>
        <dbReference type="Proteomes" id="UP000215137"/>
    </source>
</evidence>
<dbReference type="Proteomes" id="UP000215137">
    <property type="component" value="Chromosome"/>
</dbReference>
<proteinExistence type="predicted"/>
<dbReference type="KEGG" id="bko:CKF48_21510"/>
<sequence>MLKKYALKMGIGMKKIHLSTNEKEYKEGHIIEGGIKFFGGLIPQKIRRYDIDLIACNQKNDKEEIVRSHSVFCSIPVQPNEQKETVFTLEIPSANEMNSQDNDYYIQANFMLDHKLEQSVRVAVKISPLATM</sequence>
<protein>
    <recommendedName>
        <fullName evidence="3">Sporulation protein</fullName>
    </recommendedName>
</protein>
<gene>
    <name evidence="1" type="ORF">CKF48_21510</name>
</gene>
<dbReference type="RefSeq" id="WP_095373221.1">
    <property type="nucleotide sequence ID" value="NZ_CP022983.1"/>
</dbReference>